<dbReference type="HAMAP" id="MF_00185">
    <property type="entry name" value="IPP_trans"/>
    <property type="match status" value="1"/>
</dbReference>
<feature type="site" description="Interaction with substrate tRNA" evidence="10">
    <location>
        <position position="127"/>
    </location>
</feature>
<evidence type="ECO:0000256" key="3">
    <source>
        <dbReference type="ARBA" id="ARBA00005842"/>
    </source>
</evidence>
<feature type="region of interest" description="Interaction with substrate tRNA" evidence="10">
    <location>
        <begin position="160"/>
        <end position="164"/>
    </location>
</feature>
<comment type="caution">
    <text evidence="10">Lacks conserved residue(s) required for the propagation of feature annotation.</text>
</comment>
<dbReference type="Proteomes" id="UP000712007">
    <property type="component" value="Unassembled WGS sequence"/>
</dbReference>
<protein>
    <recommendedName>
        <fullName evidence="10">tRNA dimethylallyltransferase</fullName>
        <ecNumber evidence="10">2.5.1.75</ecNumber>
    </recommendedName>
    <alternativeName>
        <fullName evidence="10">Dimethylallyl diphosphate:tRNA dimethylallyltransferase</fullName>
        <shortName evidence="10">DMAPP:tRNA dimethylallyltransferase</shortName>
        <shortName evidence="10">DMATase</shortName>
    </alternativeName>
    <alternativeName>
        <fullName evidence="10">Isopentenyl-diphosphate:tRNA isopentenyltransferase</fullName>
        <shortName evidence="10">IPP transferase</shortName>
        <shortName evidence="10">IPPT</shortName>
        <shortName evidence="10">IPTase</shortName>
    </alternativeName>
</protein>
<gene>
    <name evidence="10 14" type="primary">miaA</name>
    <name evidence="14" type="ORF">IAC51_01395</name>
</gene>
<evidence type="ECO:0000256" key="8">
    <source>
        <dbReference type="ARBA" id="ARBA00022842"/>
    </source>
</evidence>
<proteinExistence type="inferred from homology"/>
<comment type="catalytic activity">
    <reaction evidence="9 10 11">
        <text>adenosine(37) in tRNA + dimethylallyl diphosphate = N(6)-dimethylallyladenosine(37) in tRNA + diphosphate</text>
        <dbReference type="Rhea" id="RHEA:26482"/>
        <dbReference type="Rhea" id="RHEA-COMP:10162"/>
        <dbReference type="Rhea" id="RHEA-COMP:10375"/>
        <dbReference type="ChEBI" id="CHEBI:33019"/>
        <dbReference type="ChEBI" id="CHEBI:57623"/>
        <dbReference type="ChEBI" id="CHEBI:74411"/>
        <dbReference type="ChEBI" id="CHEBI:74415"/>
        <dbReference type="EC" id="2.5.1.75"/>
    </reaction>
</comment>
<dbReference type="InterPro" id="IPR027417">
    <property type="entry name" value="P-loop_NTPase"/>
</dbReference>
<dbReference type="Gene3D" id="3.40.50.300">
    <property type="entry name" value="P-loop containing nucleotide triphosphate hydrolases"/>
    <property type="match status" value="1"/>
</dbReference>
<comment type="cofactor">
    <cofactor evidence="1 10">
        <name>Mg(2+)</name>
        <dbReference type="ChEBI" id="CHEBI:18420"/>
    </cofactor>
</comment>
<evidence type="ECO:0000256" key="9">
    <source>
        <dbReference type="ARBA" id="ARBA00049563"/>
    </source>
</evidence>
<evidence type="ECO:0000256" key="11">
    <source>
        <dbReference type="RuleBase" id="RU003783"/>
    </source>
</evidence>
<organism evidence="14 15">
    <name type="scientific">Candidatus Aphodosoma intestinipullorum</name>
    <dbReference type="NCBI Taxonomy" id="2840674"/>
    <lineage>
        <taxon>Bacteria</taxon>
        <taxon>Pseudomonadati</taxon>
        <taxon>Bacteroidota</taxon>
        <taxon>Bacteroidia</taxon>
        <taxon>Bacteroidales</taxon>
        <taxon>Candidatus Aphodosoma</taxon>
    </lineage>
</organism>
<feature type="site" description="Interaction with substrate tRNA" evidence="10">
    <location>
        <position position="104"/>
    </location>
</feature>
<dbReference type="PANTHER" id="PTHR11088:SF60">
    <property type="entry name" value="TRNA DIMETHYLALLYLTRANSFERASE"/>
    <property type="match status" value="1"/>
</dbReference>
<dbReference type="EC" id="2.5.1.75" evidence="10"/>
<keyword evidence="4 10" id="KW-0808">Transferase</keyword>
<dbReference type="GO" id="GO:0005524">
    <property type="term" value="F:ATP binding"/>
    <property type="evidence" value="ECO:0007669"/>
    <property type="project" value="UniProtKB-UniRule"/>
</dbReference>
<keyword evidence="6 10" id="KW-0547">Nucleotide-binding</keyword>
<comment type="similarity">
    <text evidence="3 10 13">Belongs to the IPP transferase family.</text>
</comment>
<feature type="binding site" evidence="10">
    <location>
        <begin position="10"/>
        <end position="17"/>
    </location>
    <ligand>
        <name>ATP</name>
        <dbReference type="ChEBI" id="CHEBI:30616"/>
    </ligand>
</feature>
<comment type="function">
    <text evidence="2 10 12">Catalyzes the transfer of a dimethylallyl group onto the adenine at position 37 in tRNAs that read codons beginning with uridine, leading to the formation of N6-(dimethylallyl)adenosine (i(6)A).</text>
</comment>
<dbReference type="NCBIfam" id="TIGR00174">
    <property type="entry name" value="miaA"/>
    <property type="match status" value="1"/>
</dbReference>
<reference evidence="14" key="1">
    <citation type="submission" date="2020-10" db="EMBL/GenBank/DDBJ databases">
        <authorList>
            <person name="Gilroy R."/>
        </authorList>
    </citation>
    <scope>NUCLEOTIDE SEQUENCE</scope>
    <source>
        <strain evidence="14">3924</strain>
    </source>
</reference>
<dbReference type="SUPFAM" id="SSF52540">
    <property type="entry name" value="P-loop containing nucleoside triphosphate hydrolases"/>
    <property type="match status" value="2"/>
</dbReference>
<comment type="subunit">
    <text evidence="10">Monomer.</text>
</comment>
<name>A0A940DKC8_9BACT</name>
<keyword evidence="8 10" id="KW-0460">Magnesium</keyword>
<evidence type="ECO:0000256" key="7">
    <source>
        <dbReference type="ARBA" id="ARBA00022840"/>
    </source>
</evidence>
<dbReference type="Gene3D" id="1.10.287.890">
    <property type="entry name" value="Crystal structure of tRNA isopentenylpyrophosphate transferase (bh2366) domain"/>
    <property type="match status" value="1"/>
</dbReference>
<sequence length="306" mass="34877">MKYDIVTILGPTATGKTALAANIAHRLGGEIISADSRQIYRGMDIGTGKDLDEYEIDGEIVPFHLIDIADAGSRYNLFEYQRDFTAVLADLRSRGKLPVLCGGSGLYIEAILDRYKMVEVPVNSALRKKLENKDIGQLEKILRSYPEHHMHNKTDLDTPQRAIRAIEIAEYYSKHGGRDSSVPPLNPVIIGIAIDRDTRRKRITDRLHARLKEGMIDEVRGLLDSGIKPEDLIYYGLEYRYITLYLTGQMEYPDMVSSLETAIHQFAKRQMTWFRGMERRGFKIHWINGDKKLPERIEEALAIIQG</sequence>
<evidence type="ECO:0000313" key="15">
    <source>
        <dbReference type="Proteomes" id="UP000712007"/>
    </source>
</evidence>
<comment type="caution">
    <text evidence="14">The sequence shown here is derived from an EMBL/GenBank/DDBJ whole genome shotgun (WGS) entry which is preliminary data.</text>
</comment>
<evidence type="ECO:0000256" key="2">
    <source>
        <dbReference type="ARBA" id="ARBA00003213"/>
    </source>
</evidence>
<dbReference type="InterPro" id="IPR039657">
    <property type="entry name" value="Dimethylallyltransferase"/>
</dbReference>
<keyword evidence="7 10" id="KW-0067">ATP-binding</keyword>
<evidence type="ECO:0000256" key="1">
    <source>
        <dbReference type="ARBA" id="ARBA00001946"/>
    </source>
</evidence>
<dbReference type="GO" id="GO:0052381">
    <property type="term" value="F:tRNA dimethylallyltransferase activity"/>
    <property type="evidence" value="ECO:0007669"/>
    <property type="project" value="UniProtKB-UniRule"/>
</dbReference>
<dbReference type="GO" id="GO:0006400">
    <property type="term" value="P:tRNA modification"/>
    <property type="evidence" value="ECO:0007669"/>
    <property type="project" value="TreeGrafter"/>
</dbReference>
<evidence type="ECO:0000256" key="6">
    <source>
        <dbReference type="ARBA" id="ARBA00022741"/>
    </source>
</evidence>
<evidence type="ECO:0000313" key="14">
    <source>
        <dbReference type="EMBL" id="MBO8439287.1"/>
    </source>
</evidence>
<feature type="binding site" evidence="10">
    <location>
        <begin position="12"/>
        <end position="17"/>
    </location>
    <ligand>
        <name>substrate</name>
    </ligand>
</feature>
<keyword evidence="5 10" id="KW-0819">tRNA processing</keyword>
<dbReference type="AlphaFoldDB" id="A0A940DKC8"/>
<dbReference type="InterPro" id="IPR018022">
    <property type="entry name" value="IPT"/>
</dbReference>
<evidence type="ECO:0000256" key="10">
    <source>
        <dbReference type="HAMAP-Rule" id="MF_00185"/>
    </source>
</evidence>
<dbReference type="Pfam" id="PF01715">
    <property type="entry name" value="IPPT"/>
    <property type="match status" value="1"/>
</dbReference>
<dbReference type="PANTHER" id="PTHR11088">
    <property type="entry name" value="TRNA DIMETHYLALLYLTRANSFERASE"/>
    <property type="match status" value="1"/>
</dbReference>
<accession>A0A940DKC8</accession>
<dbReference type="EMBL" id="JADIMV010000026">
    <property type="protein sequence ID" value="MBO8439287.1"/>
    <property type="molecule type" value="Genomic_DNA"/>
</dbReference>
<evidence type="ECO:0000256" key="5">
    <source>
        <dbReference type="ARBA" id="ARBA00022694"/>
    </source>
</evidence>
<evidence type="ECO:0000256" key="4">
    <source>
        <dbReference type="ARBA" id="ARBA00022679"/>
    </source>
</evidence>
<evidence type="ECO:0000256" key="13">
    <source>
        <dbReference type="RuleBase" id="RU003785"/>
    </source>
</evidence>
<evidence type="ECO:0000256" key="12">
    <source>
        <dbReference type="RuleBase" id="RU003784"/>
    </source>
</evidence>
<reference evidence="14" key="2">
    <citation type="journal article" date="2021" name="PeerJ">
        <title>Extensive microbial diversity within the chicken gut microbiome revealed by metagenomics and culture.</title>
        <authorList>
            <person name="Gilroy R."/>
            <person name="Ravi A."/>
            <person name="Getino M."/>
            <person name="Pursley I."/>
            <person name="Horton D.L."/>
            <person name="Alikhan N.F."/>
            <person name="Baker D."/>
            <person name="Gharbi K."/>
            <person name="Hall N."/>
            <person name="Watson M."/>
            <person name="Adriaenssens E.M."/>
            <person name="Foster-Nyarko E."/>
            <person name="Jarju S."/>
            <person name="Secka A."/>
            <person name="Antonio M."/>
            <person name="Oren A."/>
            <person name="Chaudhuri R.R."/>
            <person name="La Ragione R."/>
            <person name="Hildebrand F."/>
            <person name="Pallen M.J."/>
        </authorList>
    </citation>
    <scope>NUCLEOTIDE SEQUENCE</scope>
    <source>
        <strain evidence="14">3924</strain>
    </source>
</reference>
<feature type="region of interest" description="Interaction with substrate tRNA" evidence="10">
    <location>
        <begin position="35"/>
        <end position="38"/>
    </location>
</feature>